<protein>
    <recommendedName>
        <fullName evidence="2">Thioesterase domain-containing protein</fullName>
    </recommendedName>
</protein>
<evidence type="ECO:0000259" key="2">
    <source>
        <dbReference type="Pfam" id="PF03061"/>
    </source>
</evidence>
<dbReference type="InterPro" id="IPR003736">
    <property type="entry name" value="PAAI_dom"/>
</dbReference>
<dbReference type="InterPro" id="IPR006683">
    <property type="entry name" value="Thioestr_dom"/>
</dbReference>
<dbReference type="STRING" id="671065.MetMK1DRAFT_00019210"/>
<evidence type="ECO:0000256" key="1">
    <source>
        <dbReference type="ARBA" id="ARBA00022801"/>
    </source>
</evidence>
<dbReference type="Pfam" id="PF03061">
    <property type="entry name" value="4HBT"/>
    <property type="match status" value="1"/>
</dbReference>
<dbReference type="eggNOG" id="arCOG00777">
    <property type="taxonomic scope" value="Archaea"/>
</dbReference>
<dbReference type="GO" id="GO:0016289">
    <property type="term" value="F:acyl-CoA hydrolase activity"/>
    <property type="evidence" value="ECO:0007669"/>
    <property type="project" value="TreeGrafter"/>
</dbReference>
<dbReference type="CDD" id="cd03443">
    <property type="entry name" value="PaaI_thioesterase"/>
    <property type="match status" value="1"/>
</dbReference>
<dbReference type="OrthoDB" id="24516at2157"/>
<dbReference type="AlphaFoldDB" id="H2C5U8"/>
<evidence type="ECO:0000313" key="4">
    <source>
        <dbReference type="Proteomes" id="UP000003980"/>
    </source>
</evidence>
<name>H2C5U8_9CREN</name>
<dbReference type="RefSeq" id="WP_009072938.1">
    <property type="nucleotide sequence ID" value="NZ_JH597768.1"/>
</dbReference>
<accession>H2C5U8</accession>
<feature type="domain" description="Thioesterase" evidence="2">
    <location>
        <begin position="33"/>
        <end position="105"/>
    </location>
</feature>
<organism evidence="3 4">
    <name type="scientific">Metallosphaera yellowstonensis MK1</name>
    <dbReference type="NCBI Taxonomy" id="671065"/>
    <lineage>
        <taxon>Archaea</taxon>
        <taxon>Thermoproteota</taxon>
        <taxon>Thermoprotei</taxon>
        <taxon>Sulfolobales</taxon>
        <taxon>Sulfolobaceae</taxon>
        <taxon>Metallosphaera</taxon>
    </lineage>
</organism>
<evidence type="ECO:0000313" key="3">
    <source>
        <dbReference type="EMBL" id="EHP69175.1"/>
    </source>
</evidence>
<gene>
    <name evidence="3" type="ORF">MetMK1DRAFT_00019210</name>
</gene>
<dbReference type="Gene3D" id="3.10.129.10">
    <property type="entry name" value="Hotdog Thioesterase"/>
    <property type="match status" value="1"/>
</dbReference>
<keyword evidence="4" id="KW-1185">Reference proteome</keyword>
<keyword evidence="1" id="KW-0378">Hydrolase</keyword>
<dbReference type="PANTHER" id="PTHR42856:SF1">
    <property type="entry name" value="ACYL-COENZYME A THIOESTERASE PAAI"/>
    <property type="match status" value="1"/>
</dbReference>
<dbReference type="EMBL" id="JH597768">
    <property type="protein sequence ID" value="EHP69175.1"/>
    <property type="molecule type" value="Genomic_DNA"/>
</dbReference>
<dbReference type="HOGENOM" id="CLU_089876_11_2_2"/>
<dbReference type="NCBIfam" id="TIGR00369">
    <property type="entry name" value="unchar_dom_1"/>
    <property type="match status" value="1"/>
</dbReference>
<reference evidence="3 4" key="1">
    <citation type="submission" date="2012-01" db="EMBL/GenBank/DDBJ databases">
        <title>Improved High-Quality Draft sequence of Metallosphaera yellowstonensis MK1.</title>
        <authorList>
            <consortium name="US DOE Joint Genome Institute"/>
            <person name="Lucas S."/>
            <person name="Han J."/>
            <person name="Cheng J.-F."/>
            <person name="Goodwin L."/>
            <person name="Pitluck S."/>
            <person name="Peters L."/>
            <person name="Teshima H."/>
            <person name="Detter J.C."/>
            <person name="Han C."/>
            <person name="Tapia R."/>
            <person name="Land M."/>
            <person name="Hauser L."/>
            <person name="Kyrpides N."/>
            <person name="Kozubal M."/>
            <person name="Macur R.E."/>
            <person name="Jay Z."/>
            <person name="Inskeep W."/>
            <person name="Woyke T."/>
        </authorList>
    </citation>
    <scope>NUCLEOTIDE SEQUENCE [LARGE SCALE GENOMIC DNA]</scope>
    <source>
        <strain evidence="3 4">MK1</strain>
    </source>
</reference>
<dbReference type="Proteomes" id="UP000003980">
    <property type="component" value="Unassembled WGS sequence"/>
</dbReference>
<dbReference type="SUPFAM" id="SSF54637">
    <property type="entry name" value="Thioesterase/thiol ester dehydrase-isomerase"/>
    <property type="match status" value="1"/>
</dbReference>
<dbReference type="PANTHER" id="PTHR42856">
    <property type="entry name" value="ACYL-COENZYME A THIOESTERASE PAAI"/>
    <property type="match status" value="1"/>
</dbReference>
<sequence>MSFRDVLGVVTDEERDGYVRMSLKTNESHGNIHGTVHGAVIFALVDTAFEEVSNQKRRAVALNVNITFRRPVTIGDTLTVEAIEESPGKITSLYHIVVRDSKGLIVAVASALSYSREG</sequence>
<dbReference type="InterPro" id="IPR029069">
    <property type="entry name" value="HotDog_dom_sf"/>
</dbReference>
<proteinExistence type="predicted"/>
<dbReference type="InterPro" id="IPR052723">
    <property type="entry name" value="Acyl-CoA_thioesterase_PaaI"/>
</dbReference>